<evidence type="ECO:0000313" key="3">
    <source>
        <dbReference type="Proteomes" id="UP000019114"/>
    </source>
</evidence>
<name>W4IGV7_PLAFA</name>
<dbReference type="Proteomes" id="UP000019114">
    <property type="component" value="Unassembled WGS sequence"/>
</dbReference>
<feature type="transmembrane region" description="Helical" evidence="1">
    <location>
        <begin position="84"/>
        <end position="106"/>
    </location>
</feature>
<dbReference type="GO" id="GO:0022857">
    <property type="term" value="F:transmembrane transporter activity"/>
    <property type="evidence" value="ECO:0007669"/>
    <property type="project" value="InterPro"/>
</dbReference>
<dbReference type="OrthoDB" id="541403at2759"/>
<dbReference type="PANTHER" id="PTHR23525">
    <property type="entry name" value="TRANSPORTER, PUTATIVE-RELATED"/>
    <property type="match status" value="1"/>
</dbReference>
<dbReference type="EMBL" id="KI926052">
    <property type="protein sequence ID" value="ETW42284.1"/>
    <property type="molecule type" value="Genomic_DNA"/>
</dbReference>
<feature type="transmembrane region" description="Helical" evidence="1">
    <location>
        <begin position="183"/>
        <end position="204"/>
    </location>
</feature>
<evidence type="ECO:0008006" key="4">
    <source>
        <dbReference type="Google" id="ProtNLM"/>
    </source>
</evidence>
<gene>
    <name evidence="2" type="ORF">PFNF135_03294</name>
</gene>
<dbReference type="SUPFAM" id="SSF103473">
    <property type="entry name" value="MFS general substrate transporter"/>
    <property type="match status" value="1"/>
</dbReference>
<accession>W4IGV7</accession>
<reference evidence="2 3" key="1">
    <citation type="submission" date="2013-02" db="EMBL/GenBank/DDBJ databases">
        <title>The Genome Annotation of Plasmodium falciparum NF135/5.C10.</title>
        <authorList>
            <consortium name="The Broad Institute Genome Sequencing Platform"/>
            <consortium name="The Broad Institute Genome Sequencing Center for Infectious Disease"/>
            <person name="Neafsey D."/>
            <person name="Hoffman S."/>
            <person name="Volkman S."/>
            <person name="Rosenthal P."/>
            <person name="Walker B."/>
            <person name="Young S.K."/>
            <person name="Zeng Q."/>
            <person name="Gargeya S."/>
            <person name="Fitzgerald M."/>
            <person name="Haas B."/>
            <person name="Abouelleil A."/>
            <person name="Allen A.W."/>
            <person name="Alvarado L."/>
            <person name="Arachchi H.M."/>
            <person name="Berlin A.M."/>
            <person name="Chapman S.B."/>
            <person name="Gainer-Dewar J."/>
            <person name="Goldberg J."/>
            <person name="Griggs A."/>
            <person name="Gujja S."/>
            <person name="Hansen M."/>
            <person name="Howarth C."/>
            <person name="Imamovic A."/>
            <person name="Ireland A."/>
            <person name="Larimer J."/>
            <person name="McCowan C."/>
            <person name="Murphy C."/>
            <person name="Pearson M."/>
            <person name="Poon T.W."/>
            <person name="Priest M."/>
            <person name="Roberts A."/>
            <person name="Saif S."/>
            <person name="Shea T."/>
            <person name="Sisk P."/>
            <person name="Sykes S."/>
            <person name="Wortman J."/>
            <person name="Nusbaum C."/>
            <person name="Birren B."/>
        </authorList>
    </citation>
    <scope>NUCLEOTIDE SEQUENCE [LARGE SCALE GENOMIC DNA]</scope>
    <source>
        <strain evidence="2 3">NF135/5.C10</strain>
    </source>
</reference>
<reference evidence="2 3" key="2">
    <citation type="submission" date="2013-02" db="EMBL/GenBank/DDBJ databases">
        <title>The Genome Sequence of Plasmodium falciparum NF135/5.C10.</title>
        <authorList>
            <consortium name="The Broad Institute Genome Sequencing Platform"/>
            <consortium name="The Broad Institute Genome Sequencing Center for Infectious Disease"/>
            <person name="Neafsey D."/>
            <person name="Cheeseman I."/>
            <person name="Volkman S."/>
            <person name="Adams J."/>
            <person name="Walker B."/>
            <person name="Young S.K."/>
            <person name="Zeng Q."/>
            <person name="Gargeya S."/>
            <person name="Fitzgerald M."/>
            <person name="Haas B."/>
            <person name="Abouelleil A."/>
            <person name="Alvarado L."/>
            <person name="Arachchi H.M."/>
            <person name="Berlin A.M."/>
            <person name="Chapman S.B."/>
            <person name="Dewar J."/>
            <person name="Goldberg J."/>
            <person name="Griggs A."/>
            <person name="Gujja S."/>
            <person name="Hansen M."/>
            <person name="Howarth C."/>
            <person name="Imamovic A."/>
            <person name="Larimer J."/>
            <person name="McCowan C."/>
            <person name="Murphy C."/>
            <person name="Neiman D."/>
            <person name="Pearson M."/>
            <person name="Priest M."/>
            <person name="Roberts A."/>
            <person name="Saif S."/>
            <person name="Shea T."/>
            <person name="Sisk P."/>
            <person name="Sykes S."/>
            <person name="Wortman J."/>
            <person name="Nusbaum C."/>
            <person name="Birren B."/>
        </authorList>
    </citation>
    <scope>NUCLEOTIDE SEQUENCE [LARGE SCALE GENOMIC DNA]</scope>
    <source>
        <strain evidence="2 3">NF135/5.C10</strain>
    </source>
</reference>
<dbReference type="PANTHER" id="PTHR23525:SF1">
    <property type="entry name" value="NODULIN-LIKE DOMAIN-CONTAINING PROTEIN"/>
    <property type="match status" value="1"/>
</dbReference>
<organism evidence="2 3">
    <name type="scientific">Plasmodium falciparum NF135/5.C10</name>
    <dbReference type="NCBI Taxonomy" id="1036726"/>
    <lineage>
        <taxon>Eukaryota</taxon>
        <taxon>Sar</taxon>
        <taxon>Alveolata</taxon>
        <taxon>Apicomplexa</taxon>
        <taxon>Aconoidasida</taxon>
        <taxon>Haemosporida</taxon>
        <taxon>Plasmodiidae</taxon>
        <taxon>Plasmodium</taxon>
        <taxon>Plasmodium (Laverania)</taxon>
    </lineage>
</organism>
<evidence type="ECO:0000313" key="2">
    <source>
        <dbReference type="EMBL" id="ETW42284.1"/>
    </source>
</evidence>
<feature type="transmembrane region" description="Helical" evidence="1">
    <location>
        <begin position="268"/>
        <end position="290"/>
    </location>
</feature>
<keyword evidence="1" id="KW-0812">Transmembrane</keyword>
<dbReference type="Gene3D" id="1.20.1250.20">
    <property type="entry name" value="MFS general substrate transporter like domains"/>
    <property type="match status" value="2"/>
</dbReference>
<protein>
    <recommendedName>
        <fullName evidence="4">Major facilitator superfamily (MFS) profile domain-containing protein</fullName>
    </recommendedName>
</protein>
<sequence>MIRLDKWTQPLYNLITVRNFVHYTKTEARINDDLKMKKWKEKRRWHINIILMFLHHFFDRINYSMRNTFLHDHYIFMKFKKNKIIGLLSIINSSVCLVISPIVGYYCDKHKKERKKMLQFISVSYLLVNIIHYMFIRTNSLSLIIFVTAISKMLHECSHVITESIFIESIDRGKKSLIFTYQKLISTVATMLGPFFCLILFYVYNDKWNIKNIFIIFQFSILTIVPQTIISFLWENKTVDTIKNSEEIELLTKKNDKKYMFCFSTKHIPYIVFVSHMITLAGAGMTFKYFSLFLKSEYKVSPILMCILNIVIPVLLTVFTYISQKLSKCIGRAQVSLFFTTIGFLLLCSLLYIQNYKDVLKVHVFRSVFQNCTNSIDKSILYDFIDTNRYTGRWMGVQSLYYLVWSISAYFGGWLSDISSYRNTFKITTFFYLISLIIYAPLLWLVPVKEIV</sequence>
<feature type="transmembrane region" description="Helical" evidence="1">
    <location>
        <begin position="302"/>
        <end position="323"/>
    </location>
</feature>
<feature type="transmembrane region" description="Helical" evidence="1">
    <location>
        <begin position="335"/>
        <end position="353"/>
    </location>
</feature>
<keyword evidence="1" id="KW-0472">Membrane</keyword>
<dbReference type="Pfam" id="PF07690">
    <property type="entry name" value="MFS_1"/>
    <property type="match status" value="1"/>
</dbReference>
<feature type="transmembrane region" description="Helical" evidence="1">
    <location>
        <begin position="399"/>
        <end position="415"/>
    </location>
</feature>
<dbReference type="InterPro" id="IPR011701">
    <property type="entry name" value="MFS"/>
</dbReference>
<feature type="transmembrane region" description="Helical" evidence="1">
    <location>
        <begin position="427"/>
        <end position="446"/>
    </location>
</feature>
<feature type="transmembrane region" description="Helical" evidence="1">
    <location>
        <begin position="210"/>
        <end position="234"/>
    </location>
</feature>
<evidence type="ECO:0000256" key="1">
    <source>
        <dbReference type="SAM" id="Phobius"/>
    </source>
</evidence>
<proteinExistence type="predicted"/>
<keyword evidence="1" id="KW-1133">Transmembrane helix</keyword>
<dbReference type="InterPro" id="IPR036259">
    <property type="entry name" value="MFS_trans_sf"/>
</dbReference>
<feature type="transmembrane region" description="Helical" evidence="1">
    <location>
        <begin position="45"/>
        <end position="64"/>
    </location>
</feature>
<dbReference type="AlphaFoldDB" id="W4IGV7"/>